<dbReference type="AlphaFoldDB" id="A0A1M7QT00"/>
<reference evidence="2 3" key="1">
    <citation type="submission" date="2016-11" db="EMBL/GenBank/DDBJ databases">
        <authorList>
            <person name="Jaros S."/>
            <person name="Januszkiewicz K."/>
            <person name="Wedrychowicz H."/>
        </authorList>
    </citation>
    <scope>NUCLEOTIDE SEQUENCE [LARGE SCALE GENOMIC DNA]</scope>
    <source>
        <strain evidence="2 3">CGMCC 1.6102</strain>
    </source>
</reference>
<evidence type="ECO:0000256" key="1">
    <source>
        <dbReference type="SAM" id="Phobius"/>
    </source>
</evidence>
<sequence length="147" mass="17033">MTKYYIVFIWTLLLSGVLYPLRKGERKPANQGQVVSLSRSAWEFVPEANPDASGRLLNGPRYYLEFVNDSIFTVQLEARQVYGVYRHKREKGAFSFERMQHINKQCCDSQFSESLIDALESIHAGEISYGKLKLYGERTLTLKPRYI</sequence>
<organism evidence="2 3">
    <name type="scientific">Cyclobacterium lianum</name>
    <dbReference type="NCBI Taxonomy" id="388280"/>
    <lineage>
        <taxon>Bacteria</taxon>
        <taxon>Pseudomonadati</taxon>
        <taxon>Bacteroidota</taxon>
        <taxon>Cytophagia</taxon>
        <taxon>Cytophagales</taxon>
        <taxon>Cyclobacteriaceae</taxon>
        <taxon>Cyclobacterium</taxon>
    </lineage>
</organism>
<evidence type="ECO:0000313" key="2">
    <source>
        <dbReference type="EMBL" id="SHN34552.1"/>
    </source>
</evidence>
<proteinExistence type="predicted"/>
<gene>
    <name evidence="2" type="ORF">SAMN04488057_12330</name>
</gene>
<feature type="transmembrane region" description="Helical" evidence="1">
    <location>
        <begin position="6"/>
        <end position="21"/>
    </location>
</feature>
<evidence type="ECO:0000313" key="3">
    <source>
        <dbReference type="Proteomes" id="UP000184513"/>
    </source>
</evidence>
<dbReference type="EMBL" id="FRCY01000023">
    <property type="protein sequence ID" value="SHN34552.1"/>
    <property type="molecule type" value="Genomic_DNA"/>
</dbReference>
<keyword evidence="3" id="KW-1185">Reference proteome</keyword>
<keyword evidence="1" id="KW-0472">Membrane</keyword>
<dbReference type="Proteomes" id="UP000184513">
    <property type="component" value="Unassembled WGS sequence"/>
</dbReference>
<protein>
    <recommendedName>
        <fullName evidence="4">META domain-containing protein</fullName>
    </recommendedName>
</protein>
<keyword evidence="1" id="KW-1133">Transmembrane helix</keyword>
<dbReference type="RefSeq" id="WP_143156144.1">
    <property type="nucleotide sequence ID" value="NZ_FRCY01000023.1"/>
</dbReference>
<name>A0A1M7QT00_9BACT</name>
<accession>A0A1M7QT00</accession>
<evidence type="ECO:0008006" key="4">
    <source>
        <dbReference type="Google" id="ProtNLM"/>
    </source>
</evidence>
<dbReference type="STRING" id="388280.SAMN04488057_12330"/>
<keyword evidence="1" id="KW-0812">Transmembrane</keyword>